<dbReference type="RefSeq" id="WP_007280194.1">
    <property type="nucleotide sequence ID" value="NZ_ABCK01000021.1"/>
</dbReference>
<keyword evidence="3" id="KW-1185">Reference proteome</keyword>
<name>A6DQS1_9BACT</name>
<reference evidence="2 3" key="1">
    <citation type="journal article" date="2010" name="J. Bacteriol.">
        <title>Genome sequence of Lentisphaera araneosa HTCC2155T, the type species of the order Lentisphaerales in the phylum Lentisphaerae.</title>
        <authorList>
            <person name="Thrash J.C."/>
            <person name="Cho J.C."/>
            <person name="Vergin K.L."/>
            <person name="Morris R.M."/>
            <person name="Giovannoni S.J."/>
        </authorList>
    </citation>
    <scope>NUCLEOTIDE SEQUENCE [LARGE SCALE GENOMIC DNA]</scope>
    <source>
        <strain evidence="2 3">HTCC2155</strain>
    </source>
</reference>
<evidence type="ECO:0000313" key="3">
    <source>
        <dbReference type="Proteomes" id="UP000004947"/>
    </source>
</evidence>
<keyword evidence="1" id="KW-0472">Membrane</keyword>
<sequence>MAFSVLILIVAVGSFLYWLVVGIIWLINKNDLSLNSDVKRQTDLINTIVDQLSSNPDEYEKVEVKQNIEIELIMLVHTLESIESKRLKKKILYTFDKVINAHSKKKLILSNETLNSIIQKKTHNQKL</sequence>
<evidence type="ECO:0000256" key="1">
    <source>
        <dbReference type="SAM" id="Phobius"/>
    </source>
</evidence>
<proteinExistence type="predicted"/>
<keyword evidence="1" id="KW-0812">Transmembrane</keyword>
<protein>
    <submittedName>
        <fullName evidence="2">Uncharacterized protein</fullName>
    </submittedName>
</protein>
<keyword evidence="1" id="KW-1133">Transmembrane helix</keyword>
<accession>A6DQS1</accession>
<organism evidence="2 3">
    <name type="scientific">Lentisphaera araneosa HTCC2155</name>
    <dbReference type="NCBI Taxonomy" id="313628"/>
    <lineage>
        <taxon>Bacteria</taxon>
        <taxon>Pseudomonadati</taxon>
        <taxon>Lentisphaerota</taxon>
        <taxon>Lentisphaeria</taxon>
        <taxon>Lentisphaerales</taxon>
        <taxon>Lentisphaeraceae</taxon>
        <taxon>Lentisphaera</taxon>
    </lineage>
</organism>
<feature type="transmembrane region" description="Helical" evidence="1">
    <location>
        <begin position="6"/>
        <end position="27"/>
    </location>
</feature>
<dbReference type="STRING" id="313628.LNTAR_19277"/>
<dbReference type="AlphaFoldDB" id="A6DQS1"/>
<dbReference type="EMBL" id="ABCK01000021">
    <property type="protein sequence ID" value="EDM25971.1"/>
    <property type="molecule type" value="Genomic_DNA"/>
</dbReference>
<gene>
    <name evidence="2" type="ORF">LNTAR_19277</name>
</gene>
<dbReference type="Proteomes" id="UP000004947">
    <property type="component" value="Unassembled WGS sequence"/>
</dbReference>
<comment type="caution">
    <text evidence="2">The sequence shown here is derived from an EMBL/GenBank/DDBJ whole genome shotgun (WGS) entry which is preliminary data.</text>
</comment>
<evidence type="ECO:0000313" key="2">
    <source>
        <dbReference type="EMBL" id="EDM25971.1"/>
    </source>
</evidence>